<dbReference type="GO" id="GO:0008934">
    <property type="term" value="F:inositol monophosphate 1-phosphatase activity"/>
    <property type="evidence" value="ECO:0007669"/>
    <property type="project" value="TreeGrafter"/>
</dbReference>
<evidence type="ECO:0000313" key="1">
    <source>
        <dbReference type="EMBL" id="CAB5066546.1"/>
    </source>
</evidence>
<dbReference type="Gene3D" id="3.40.190.80">
    <property type="match status" value="1"/>
</dbReference>
<dbReference type="GO" id="GO:0007165">
    <property type="term" value="P:signal transduction"/>
    <property type="evidence" value="ECO:0007669"/>
    <property type="project" value="TreeGrafter"/>
</dbReference>
<reference evidence="1" key="1">
    <citation type="submission" date="2020-05" db="EMBL/GenBank/DDBJ databases">
        <authorList>
            <person name="Chiriac C."/>
            <person name="Salcher M."/>
            <person name="Ghai R."/>
            <person name="Kavagutti S V."/>
        </authorList>
    </citation>
    <scope>NUCLEOTIDE SEQUENCE</scope>
</reference>
<name>A0A6J7UNM8_9ZZZZ</name>
<dbReference type="PANTHER" id="PTHR20854">
    <property type="entry name" value="INOSITOL MONOPHOSPHATASE"/>
    <property type="match status" value="1"/>
</dbReference>
<proteinExistence type="predicted"/>
<dbReference type="EMBL" id="CAFBQV010000169">
    <property type="protein sequence ID" value="CAB5066546.1"/>
    <property type="molecule type" value="Genomic_DNA"/>
</dbReference>
<dbReference type="GO" id="GO:0006020">
    <property type="term" value="P:inositol metabolic process"/>
    <property type="evidence" value="ECO:0007669"/>
    <property type="project" value="TreeGrafter"/>
</dbReference>
<sequence length="255" mass="27307">MTRLSKSSTNESILAVLRETADAVSIVLRANEDWSLSGLRETQYSVDLRADAAALEVLHGAGVAVLSEESEITGVFGDDDICVVMDPLDGSTNASRGVPWYATALCAIDKNGMRAGLVVNQSMQSDSYWATAGGGAFHNGEAMRPSSCVDLAEAVVGISGFPKQRPKWGQFRALGAAALDICLVADGVIDAWIDFNTHGVWDYLASALICQEAGALIVEHQSRDLIVQEHSHRRTPIVAATPALLEIVKQIRDQK</sequence>
<dbReference type="PRINTS" id="PR00377">
    <property type="entry name" value="IMPHPHTASES"/>
</dbReference>
<dbReference type="InterPro" id="IPR000760">
    <property type="entry name" value="Inositol_monophosphatase-like"/>
</dbReference>
<dbReference type="Gene3D" id="3.30.540.10">
    <property type="entry name" value="Fructose-1,6-Bisphosphatase, subunit A, domain 1"/>
    <property type="match status" value="1"/>
</dbReference>
<dbReference type="Pfam" id="PF00459">
    <property type="entry name" value="Inositol_P"/>
    <property type="match status" value="1"/>
</dbReference>
<accession>A0A6J7UNM8</accession>
<dbReference type="SUPFAM" id="SSF56655">
    <property type="entry name" value="Carbohydrate phosphatase"/>
    <property type="match status" value="1"/>
</dbReference>
<dbReference type="PANTHER" id="PTHR20854:SF4">
    <property type="entry name" value="INOSITOL-1-MONOPHOSPHATASE-RELATED"/>
    <property type="match status" value="1"/>
</dbReference>
<protein>
    <submittedName>
        <fullName evidence="1">Unannotated protein</fullName>
    </submittedName>
</protein>
<organism evidence="1">
    <name type="scientific">freshwater metagenome</name>
    <dbReference type="NCBI Taxonomy" id="449393"/>
    <lineage>
        <taxon>unclassified sequences</taxon>
        <taxon>metagenomes</taxon>
        <taxon>ecological metagenomes</taxon>
    </lineage>
</organism>
<dbReference type="AlphaFoldDB" id="A0A6J7UNM8"/>
<gene>
    <name evidence="1" type="ORF">UFOPK4345_01022</name>
</gene>